<evidence type="ECO:0000313" key="1">
    <source>
        <dbReference type="EMBL" id="KAJ0083923.1"/>
    </source>
</evidence>
<dbReference type="Proteomes" id="UP001164250">
    <property type="component" value="Chromosome 11"/>
</dbReference>
<comment type="caution">
    <text evidence="1">The sequence shown here is derived from an EMBL/GenBank/DDBJ whole genome shotgun (WGS) entry which is preliminary data.</text>
</comment>
<reference evidence="2" key="1">
    <citation type="journal article" date="2023" name="G3 (Bethesda)">
        <title>Genome assembly and association tests identify interacting loci associated with vigor, precocity, and sex in interspecific pistachio rootstocks.</title>
        <authorList>
            <person name="Palmer W."/>
            <person name="Jacygrad E."/>
            <person name="Sagayaradj S."/>
            <person name="Cavanaugh K."/>
            <person name="Han R."/>
            <person name="Bertier L."/>
            <person name="Beede B."/>
            <person name="Kafkas S."/>
            <person name="Golino D."/>
            <person name="Preece J."/>
            <person name="Michelmore R."/>
        </authorList>
    </citation>
    <scope>NUCLEOTIDE SEQUENCE [LARGE SCALE GENOMIC DNA]</scope>
</reference>
<dbReference type="EMBL" id="CM047907">
    <property type="protein sequence ID" value="KAJ0083923.1"/>
    <property type="molecule type" value="Genomic_DNA"/>
</dbReference>
<name>A0ACC1AD22_9ROSI</name>
<sequence length="103" mass="11243">MLKGVATRGDEMGHGIIKLTFKGQLGHGDKIQCDRPIVVSKLSKYKIKKAGAGRSHTVVVTEDGHSLAFGWNKHGQLGSSSARNGEFSFVKFIVYNVSSKTYF</sequence>
<proteinExistence type="predicted"/>
<organism evidence="1 2">
    <name type="scientific">Pistacia atlantica</name>
    <dbReference type="NCBI Taxonomy" id="434234"/>
    <lineage>
        <taxon>Eukaryota</taxon>
        <taxon>Viridiplantae</taxon>
        <taxon>Streptophyta</taxon>
        <taxon>Embryophyta</taxon>
        <taxon>Tracheophyta</taxon>
        <taxon>Spermatophyta</taxon>
        <taxon>Magnoliopsida</taxon>
        <taxon>eudicotyledons</taxon>
        <taxon>Gunneridae</taxon>
        <taxon>Pentapetalae</taxon>
        <taxon>rosids</taxon>
        <taxon>malvids</taxon>
        <taxon>Sapindales</taxon>
        <taxon>Anacardiaceae</taxon>
        <taxon>Pistacia</taxon>
    </lineage>
</organism>
<protein>
    <submittedName>
        <fullName evidence="1">Uncharacterized protein</fullName>
    </submittedName>
</protein>
<evidence type="ECO:0000313" key="2">
    <source>
        <dbReference type="Proteomes" id="UP001164250"/>
    </source>
</evidence>
<gene>
    <name evidence="1" type="ORF">Patl1_30654</name>
</gene>
<accession>A0ACC1AD22</accession>
<keyword evidence="2" id="KW-1185">Reference proteome</keyword>